<name>A0AAD7NNV0_9AGAR</name>
<sequence length="404" mass="43074">MARNVKMNAQFTLNDPRQSPLPPHPFPPVTPASAVAARIFNDPQSWTRGKDDHLVVDMLQFPAVPTSSGPDSADFTQLTSRFQPAPRRSPESGLKPEWEGTKEQEKGNVEANSKGAVPFDTFNVALDQMKDVLAGTAAADLQRLSIMWAHRNLFQTLPSPLPSPLPPASPNRASATLPPDSAAFIGKRNVTNSATWSVLEYYGVALPETPAIAYGAALPETPAISDTRMLVRPPVRSSSRAEKIPAPPAVRPPLPPVPGVPATTPLKVKSKARSTSKTRPDKAALLRTIPTPPASRAPSPFAGAATEEGSSAPTPAPHKRATSAVRPLPMIPKKQEQPSVPVLAPPTEWTRPRAITTTSVRSLPRTPAQSNAQARGVGHTRSHTMPQPTRSGSASRKIQAAAPF</sequence>
<accession>A0AAD7NNV0</accession>
<proteinExistence type="predicted"/>
<dbReference type="Proteomes" id="UP001215598">
    <property type="component" value="Unassembled WGS sequence"/>
</dbReference>
<evidence type="ECO:0000256" key="1">
    <source>
        <dbReference type="SAM" id="MobiDB-lite"/>
    </source>
</evidence>
<dbReference type="EMBL" id="JARKIB010000018">
    <property type="protein sequence ID" value="KAJ7769314.1"/>
    <property type="molecule type" value="Genomic_DNA"/>
</dbReference>
<organism evidence="2 3">
    <name type="scientific">Mycena metata</name>
    <dbReference type="NCBI Taxonomy" id="1033252"/>
    <lineage>
        <taxon>Eukaryota</taxon>
        <taxon>Fungi</taxon>
        <taxon>Dikarya</taxon>
        <taxon>Basidiomycota</taxon>
        <taxon>Agaricomycotina</taxon>
        <taxon>Agaricomycetes</taxon>
        <taxon>Agaricomycetidae</taxon>
        <taxon>Agaricales</taxon>
        <taxon>Marasmiineae</taxon>
        <taxon>Mycenaceae</taxon>
        <taxon>Mycena</taxon>
    </lineage>
</organism>
<feature type="region of interest" description="Disordered" evidence="1">
    <location>
        <begin position="236"/>
        <end position="404"/>
    </location>
</feature>
<feature type="compositionally biased region" description="Polar residues" evidence="1">
    <location>
        <begin position="383"/>
        <end position="396"/>
    </location>
</feature>
<keyword evidence="3" id="KW-1185">Reference proteome</keyword>
<protein>
    <submittedName>
        <fullName evidence="2">Uncharacterized protein</fullName>
    </submittedName>
</protein>
<feature type="compositionally biased region" description="Polar residues" evidence="1">
    <location>
        <begin position="355"/>
        <end position="373"/>
    </location>
</feature>
<dbReference type="AlphaFoldDB" id="A0AAD7NNV0"/>
<feature type="compositionally biased region" description="Pro residues" evidence="1">
    <location>
        <begin position="19"/>
        <end position="30"/>
    </location>
</feature>
<feature type="region of interest" description="Disordered" evidence="1">
    <location>
        <begin position="81"/>
        <end position="114"/>
    </location>
</feature>
<feature type="region of interest" description="Disordered" evidence="1">
    <location>
        <begin position="1"/>
        <end position="30"/>
    </location>
</feature>
<feature type="compositionally biased region" description="Pro residues" evidence="1">
    <location>
        <begin position="245"/>
        <end position="259"/>
    </location>
</feature>
<reference evidence="2" key="1">
    <citation type="submission" date="2023-03" db="EMBL/GenBank/DDBJ databases">
        <title>Massive genome expansion in bonnet fungi (Mycena s.s.) driven by repeated elements and novel gene families across ecological guilds.</title>
        <authorList>
            <consortium name="Lawrence Berkeley National Laboratory"/>
            <person name="Harder C.B."/>
            <person name="Miyauchi S."/>
            <person name="Viragh M."/>
            <person name="Kuo A."/>
            <person name="Thoen E."/>
            <person name="Andreopoulos B."/>
            <person name="Lu D."/>
            <person name="Skrede I."/>
            <person name="Drula E."/>
            <person name="Henrissat B."/>
            <person name="Morin E."/>
            <person name="Kohler A."/>
            <person name="Barry K."/>
            <person name="LaButti K."/>
            <person name="Morin E."/>
            <person name="Salamov A."/>
            <person name="Lipzen A."/>
            <person name="Mereny Z."/>
            <person name="Hegedus B."/>
            <person name="Baldrian P."/>
            <person name="Stursova M."/>
            <person name="Weitz H."/>
            <person name="Taylor A."/>
            <person name="Grigoriev I.V."/>
            <person name="Nagy L.G."/>
            <person name="Martin F."/>
            <person name="Kauserud H."/>
        </authorList>
    </citation>
    <scope>NUCLEOTIDE SEQUENCE</scope>
    <source>
        <strain evidence="2">CBHHK182m</strain>
    </source>
</reference>
<comment type="caution">
    <text evidence="2">The sequence shown here is derived from an EMBL/GenBank/DDBJ whole genome shotgun (WGS) entry which is preliminary data.</text>
</comment>
<feature type="compositionally biased region" description="Basic and acidic residues" evidence="1">
    <location>
        <begin position="88"/>
        <end position="108"/>
    </location>
</feature>
<evidence type="ECO:0000313" key="2">
    <source>
        <dbReference type="EMBL" id="KAJ7769314.1"/>
    </source>
</evidence>
<gene>
    <name evidence="2" type="ORF">B0H16DRAFT_1517449</name>
</gene>
<evidence type="ECO:0000313" key="3">
    <source>
        <dbReference type="Proteomes" id="UP001215598"/>
    </source>
</evidence>